<dbReference type="EC" id="3.1.21.4" evidence="1"/>
<evidence type="ECO:0000313" key="3">
    <source>
        <dbReference type="EMBL" id="AUM62759.1"/>
    </source>
</evidence>
<gene>
    <name evidence="3" type="ORF">SMONO_v1c05100</name>
</gene>
<dbReference type="AlphaFoldDB" id="A0A2K9LUN5"/>
<dbReference type="Proteomes" id="UP000234790">
    <property type="component" value="Chromosome"/>
</dbReference>
<dbReference type="PIRSF" id="PIRSF016080">
    <property type="entry name" value="Restrict_endonuc_II_DpmII"/>
    <property type="match status" value="1"/>
</dbReference>
<keyword evidence="4" id="KW-1185">Reference proteome</keyword>
<evidence type="ECO:0000259" key="2">
    <source>
        <dbReference type="Pfam" id="PF04556"/>
    </source>
</evidence>
<evidence type="ECO:0000256" key="1">
    <source>
        <dbReference type="PIRNR" id="PIRNR016080"/>
    </source>
</evidence>
<dbReference type="Pfam" id="PF04556">
    <property type="entry name" value="DpnII"/>
    <property type="match status" value="1"/>
</dbReference>
<dbReference type="KEGG" id="smoo:SMONO_v1c05100"/>
<comment type="similarity">
    <text evidence="1">Belongs to the DpnII type II restriction endonuclease family.</text>
</comment>
<feature type="domain" description="Restriction endonuclease type II DpnII-like" evidence="2">
    <location>
        <begin position="4"/>
        <end position="274"/>
    </location>
</feature>
<dbReference type="GO" id="GO:0009307">
    <property type="term" value="P:DNA restriction-modification system"/>
    <property type="evidence" value="ECO:0007669"/>
    <property type="project" value="UniProtKB-UniRule"/>
</dbReference>
<protein>
    <recommendedName>
        <fullName evidence="1">Type-2 restriction enzyme</fullName>
        <ecNumber evidence="1">3.1.21.4</ecNumber>
    </recommendedName>
</protein>
<keyword evidence="1" id="KW-0378">Hydrolase</keyword>
<comment type="function">
    <text evidence="1">A P subtype restriction enzyme that recognizes the double-stranded unmethylated sequence 5'-GATC-3'.</text>
</comment>
<dbReference type="InterPro" id="IPR021191">
    <property type="entry name" value="Restrct_endonuc_II_DpnII"/>
</dbReference>
<organism evidence="3 4">
    <name type="scientific">Spiroplasma monobiae MQ-1</name>
    <dbReference type="NCBI Taxonomy" id="1336748"/>
    <lineage>
        <taxon>Bacteria</taxon>
        <taxon>Bacillati</taxon>
        <taxon>Mycoplasmatota</taxon>
        <taxon>Mollicutes</taxon>
        <taxon>Entomoplasmatales</taxon>
        <taxon>Spiroplasmataceae</taxon>
        <taxon>Spiroplasma</taxon>
    </lineage>
</organism>
<keyword evidence="1" id="KW-0540">Nuclease</keyword>
<dbReference type="GO" id="GO:0009036">
    <property type="term" value="F:type II site-specific deoxyribonuclease activity"/>
    <property type="evidence" value="ECO:0007669"/>
    <property type="project" value="UniProtKB-UniRule"/>
</dbReference>
<proteinExistence type="inferred from homology"/>
<sequence>MIKNFELFFKNLKPTIMDVEDYVDYKKVVSNVNKRYEELEILNTVLNDPEPTKRLELIFKQNPSIKTLIPNLIAIRKSIIQTINEEIKISENTSIDEVIRIIDRSGIIRFFQENKVKSIIDYLIGLEVGMDTNARKNRVGSLMEAKCKEILDKKNVKFHTQVRLKNLAKVFSEDVFKEFLEVFDDKVADKILDFAIEFEGFYYLMEVNFYGSSGSKLNETCKSYIYLSEKINKFKNVKFIWITDGLGWKNTKNQIKEAYERIDFLFNLKEFEKNDFKKLIGGN</sequence>
<accession>A0A2K9LUN5</accession>
<dbReference type="REBASE" id="227832">
    <property type="entry name" value="SmoMQ1ORF5090P"/>
</dbReference>
<name>A0A2K9LUN5_SPISQ</name>
<evidence type="ECO:0000313" key="4">
    <source>
        <dbReference type="Proteomes" id="UP000234790"/>
    </source>
</evidence>
<keyword evidence="1" id="KW-0255">Endonuclease</keyword>
<dbReference type="GO" id="GO:0003677">
    <property type="term" value="F:DNA binding"/>
    <property type="evidence" value="ECO:0007669"/>
    <property type="project" value="UniProtKB-UniRule"/>
</dbReference>
<comment type="catalytic activity">
    <reaction evidence="1">
        <text>Endonucleolytic cleavage of DNA to give specific double-stranded fragments with terminal 5'-phosphates.</text>
        <dbReference type="EC" id="3.1.21.4"/>
    </reaction>
</comment>
<dbReference type="InterPro" id="IPR007637">
    <property type="entry name" value="Restrct_endonuc_II_DpnII-like"/>
</dbReference>
<dbReference type="OrthoDB" id="9771872at2"/>
<dbReference type="EMBL" id="CP025543">
    <property type="protein sequence ID" value="AUM62759.1"/>
    <property type="molecule type" value="Genomic_DNA"/>
</dbReference>
<dbReference type="RefSeq" id="WP_101780812.1">
    <property type="nucleotide sequence ID" value="NZ_CP025543.1"/>
</dbReference>
<keyword evidence="1" id="KW-0680">Restriction system</keyword>
<reference evidence="3 4" key="1">
    <citation type="submission" date="2017-12" db="EMBL/GenBank/DDBJ databases">
        <title>Complete genome sequence of Spiroplasma monobiae MQ-1 (ATCC 33825).</title>
        <authorList>
            <person name="Tsai Y.-M."/>
            <person name="Lo W.-S."/>
            <person name="Wu P.-S."/>
            <person name="Cho S.-T."/>
            <person name="Kuo C.-H."/>
        </authorList>
    </citation>
    <scope>NUCLEOTIDE SEQUENCE [LARGE SCALE GENOMIC DNA]</scope>
    <source>
        <strain evidence="3 4">MQ-1</strain>
    </source>
</reference>